<dbReference type="PATRIC" id="fig|1144316.3.peg.2341"/>
<accession>J2T0J9</accession>
<dbReference type="Gene3D" id="2.180.10.10">
    <property type="entry name" value="RHS repeat-associated core"/>
    <property type="match status" value="1"/>
</dbReference>
<dbReference type="PANTHER" id="PTHR32305:SF15">
    <property type="entry name" value="PROTEIN RHSA-RELATED"/>
    <property type="match status" value="1"/>
</dbReference>
<dbReference type="Proteomes" id="UP000007509">
    <property type="component" value="Unassembled WGS sequence"/>
</dbReference>
<dbReference type="EMBL" id="AKJY01000040">
    <property type="protein sequence ID" value="EJL71477.1"/>
    <property type="molecule type" value="Genomic_DNA"/>
</dbReference>
<dbReference type="NCBIfam" id="TIGR03696">
    <property type="entry name" value="Rhs_assc_core"/>
    <property type="match status" value="1"/>
</dbReference>
<sequence length="856" mass="96052">ERKAEQATVDTKAANNEARSSAVSFTQNAMPVYYTNASAYPTAIQQLLSVNYYDTYPTGTPAVPTLILDQNVLPQDPGTGAVSTKGLSTASYVKNLTDDNWTKNSVWYDAKARVIGSHSLNHLGGYTRTETKLDFAGTTIQSKVYHKRLSADTEKLITQNFEYDSRNRMLVHKHKVDNNTEQILAQNEYNELSQLKNKKVGASTTTPALQSIDYAYDVRGALVKINNPANLNGKLFGYEIKYSNPLKTTAKYNGSITEVDWKTATDGILRRYSYQYDTLGRLTKGSYSEPNASVPENGFFNETTAYDLGGNITSLQRNAKSQAGIAEQIDDLVYTYTGNRLNTVTDNKQNYLGYPDTSGAFITYDSNGNMKDHKDKGVLQIDYNDLNLTGKVTFDQTYVFRNKLGGAEETRNVNTQYTYRADGTKLGKVYVFAGFADGTELYRATDYLDGFQYENQTSVPSTTRVLKFVPTAEGYYDFENNRYIYHYTDHLGNVRLSYFYNGSSAAVLEENNYYPFGLKHEGYNVLNGNPAYKYQYNGKELQQETGWSDYGARMYMADIARWGVIDPLAETSRRWTTYNYAFDNPVNFIDPDGKRAVGPSSPAQNFYGPGGMLDYYSHGGSGSRASIAAWLGQGDPFTNEEMMGPGGPAFVEEPNITGSPEYQEAMNMIYTPDFGQFDFSQFGNDNDEEPVNFFSNIEPAVFHNVYKDASKKYKNTKGDGIFRVYGHGNVGLIQDERTKILSADEFDIQMNLKNNNWKKVDTMKNSTLILYTCMSASELNGETSIARLISRKHTKTLVIGFDGYATYGKESIAGRPIIKSINQGLELKDGMGTVVFYMNGKEINRMMYSTFQLLKY</sequence>
<name>J2T0J9_9FLAO</name>
<proteinExistence type="predicted"/>
<dbReference type="InterPro" id="IPR022385">
    <property type="entry name" value="Rhs_assc_core"/>
</dbReference>
<dbReference type="PANTHER" id="PTHR32305">
    <property type="match status" value="1"/>
</dbReference>
<gene>
    <name evidence="1" type="ORF">PMI13_02323</name>
</gene>
<dbReference type="AlphaFoldDB" id="J2T0J9"/>
<comment type="caution">
    <text evidence="1">The sequence shown here is derived from an EMBL/GenBank/DDBJ whole genome shotgun (WGS) entry which is preliminary data.</text>
</comment>
<evidence type="ECO:0000313" key="1">
    <source>
        <dbReference type="EMBL" id="EJL71477.1"/>
    </source>
</evidence>
<protein>
    <submittedName>
        <fullName evidence="1">RHS repeat-associated core domain protein containing protein</fullName>
    </submittedName>
</protein>
<organism evidence="1 2">
    <name type="scientific">Chryseobacterium populi</name>
    <dbReference type="NCBI Taxonomy" id="1144316"/>
    <lineage>
        <taxon>Bacteria</taxon>
        <taxon>Pseudomonadati</taxon>
        <taxon>Bacteroidota</taxon>
        <taxon>Flavobacteriia</taxon>
        <taxon>Flavobacteriales</taxon>
        <taxon>Weeksellaceae</taxon>
        <taxon>Chryseobacterium group</taxon>
        <taxon>Chryseobacterium</taxon>
    </lineage>
</organism>
<evidence type="ECO:0000313" key="2">
    <source>
        <dbReference type="Proteomes" id="UP000007509"/>
    </source>
</evidence>
<dbReference type="RefSeq" id="WP_007843742.1">
    <property type="nucleotide sequence ID" value="NZ_AKJY01000040.1"/>
</dbReference>
<dbReference type="InterPro" id="IPR050708">
    <property type="entry name" value="T6SS_VgrG/RHS"/>
</dbReference>
<keyword evidence="2" id="KW-1185">Reference proteome</keyword>
<reference evidence="1 2" key="1">
    <citation type="journal article" date="2012" name="J. Bacteriol.">
        <title>Twenty-one genome sequences from Pseudomonas species and 19 genome sequences from diverse bacteria isolated from the rhizosphere and endosphere of Populus deltoides.</title>
        <authorList>
            <person name="Brown S.D."/>
            <person name="Utturkar S.M."/>
            <person name="Klingeman D.M."/>
            <person name="Johnson C.M."/>
            <person name="Martin S.L."/>
            <person name="Land M.L."/>
            <person name="Lu T.Y."/>
            <person name="Schadt C.W."/>
            <person name="Doktycz M.J."/>
            <person name="Pelletier D.A."/>
        </authorList>
    </citation>
    <scope>NUCLEOTIDE SEQUENCE [LARGE SCALE GENOMIC DNA]</scope>
    <source>
        <strain evidence="1 2">CF314</strain>
    </source>
</reference>
<feature type="non-terminal residue" evidence="1">
    <location>
        <position position="1"/>
    </location>
</feature>